<keyword evidence="1" id="KW-0812">Transmembrane</keyword>
<feature type="domain" description="SPOR" evidence="3">
    <location>
        <begin position="169"/>
        <end position="248"/>
    </location>
</feature>
<dbReference type="STRING" id="1076549.HA45_14665"/>
<dbReference type="PANTHER" id="PTHR38687:SF1">
    <property type="entry name" value="CELL DIVISION PROTEIN DEDD"/>
    <property type="match status" value="1"/>
</dbReference>
<dbReference type="PROSITE" id="PS51724">
    <property type="entry name" value="SPOR"/>
    <property type="match status" value="1"/>
</dbReference>
<comment type="similarity">
    <text evidence="1">Belongs to the DedD family.</text>
</comment>
<feature type="transmembrane region" description="Helical" evidence="1">
    <location>
        <begin position="6"/>
        <end position="27"/>
    </location>
</feature>
<dbReference type="OrthoDB" id="7069135at2"/>
<proteinExistence type="inferred from homology"/>
<protein>
    <recommendedName>
        <fullName evidence="1">Cell division protein DedD</fullName>
    </recommendedName>
</protein>
<feature type="compositionally biased region" description="Basic and acidic residues" evidence="2">
    <location>
        <begin position="115"/>
        <end position="147"/>
    </location>
</feature>
<dbReference type="InterPro" id="IPR007730">
    <property type="entry name" value="SPOR-like_dom"/>
</dbReference>
<dbReference type="AlphaFoldDB" id="A0A2M9WGA9"/>
<dbReference type="Pfam" id="PF05036">
    <property type="entry name" value="SPOR"/>
    <property type="match status" value="1"/>
</dbReference>
<dbReference type="GO" id="GO:0032506">
    <property type="term" value="P:cytokinetic process"/>
    <property type="evidence" value="ECO:0007669"/>
    <property type="project" value="InterPro"/>
</dbReference>
<evidence type="ECO:0000259" key="3">
    <source>
        <dbReference type="PROSITE" id="PS51724"/>
    </source>
</evidence>
<feature type="region of interest" description="Disordered" evidence="2">
    <location>
        <begin position="42"/>
        <end position="170"/>
    </location>
</feature>
<evidence type="ECO:0000313" key="5">
    <source>
        <dbReference type="Proteomes" id="UP000232062"/>
    </source>
</evidence>
<gene>
    <name evidence="1" type="primary">dedD</name>
    <name evidence="4" type="ORF">PRCB_07750</name>
</gene>
<keyword evidence="1" id="KW-1133">Transmembrane helix</keyword>
<comment type="caution">
    <text evidence="4">The sequence shown here is derived from an EMBL/GenBank/DDBJ whole genome shotgun (WGS) entry which is preliminary data.</text>
</comment>
<keyword evidence="1" id="KW-1003">Cell membrane</keyword>
<evidence type="ECO:0000256" key="2">
    <source>
        <dbReference type="SAM" id="MobiDB-lite"/>
    </source>
</evidence>
<dbReference type="PANTHER" id="PTHR38687">
    <property type="entry name" value="CELL DIVISION PROTEIN DEDD-RELATED"/>
    <property type="match status" value="1"/>
</dbReference>
<dbReference type="InterPro" id="IPR032898">
    <property type="entry name" value="DedD"/>
</dbReference>
<dbReference type="InterPro" id="IPR052521">
    <property type="entry name" value="Cell_div_SPOR-domain"/>
</dbReference>
<keyword evidence="5" id="KW-1185">Reference proteome</keyword>
<dbReference type="NCBIfam" id="NF008641">
    <property type="entry name" value="PRK11633.1"/>
    <property type="match status" value="1"/>
</dbReference>
<dbReference type="FunFam" id="3.30.70.1070:FF:000001">
    <property type="entry name" value="Cell division protein DedD"/>
    <property type="match status" value="1"/>
</dbReference>
<sequence>MASKFQNRLVGTVILVAIGVIVLPGLLDGKKKHYKEEFAAIPLVPKPDDQQDSEMVPPVTQPLPAQPPEGAGTAQTPDNAKVSGSASNGSAQPAQNSEPTLVTPPPVHQQAKPTEQPKPKVVEQPKPKPVEQPKPKPVEQPKPKVVETPKQVEQPKAVETPKQSEPEAAPSGQAFVVQLGALKNAAKVSEIVAQLRLSGYRAFTVPSSPVQGQITRIYVGPDASKAKLQSSLSELQSISGLGGVVKPYGTR</sequence>
<keyword evidence="1" id="KW-0131">Cell cycle</keyword>
<comment type="subcellular location">
    <subcellularLocation>
        <location evidence="1">Cell inner membrane</location>
        <topology evidence="1">Single-pass membrane protein</topology>
    </subcellularLocation>
    <text evidence="1">Localizes at the septal ring.</text>
</comment>
<dbReference type="EMBL" id="PIQI01000011">
    <property type="protein sequence ID" value="PJZ06602.1"/>
    <property type="molecule type" value="Genomic_DNA"/>
</dbReference>
<keyword evidence="1" id="KW-0997">Cell inner membrane</keyword>
<keyword evidence="1" id="KW-0472">Membrane</keyword>
<keyword evidence="1 4" id="KW-0132">Cell division</keyword>
<accession>A0A2M9WGA9</accession>
<dbReference type="GO" id="GO:0005886">
    <property type="term" value="C:plasma membrane"/>
    <property type="evidence" value="ECO:0007669"/>
    <property type="project" value="UniProtKB-SubCell"/>
</dbReference>
<reference evidence="4 5" key="1">
    <citation type="submission" date="2017-11" db="EMBL/GenBank/DDBJ databases">
        <title>The genome sequence of Pantoea rodasii DSM 26611.</title>
        <authorList>
            <person name="Gao J."/>
            <person name="Mao X."/>
            <person name="Sun J."/>
        </authorList>
    </citation>
    <scope>NUCLEOTIDE SEQUENCE [LARGE SCALE GENOMIC DNA]</scope>
    <source>
        <strain evidence="4 5">DSM 26611</strain>
    </source>
</reference>
<name>A0A2M9WGA9_9GAMM</name>
<evidence type="ECO:0000256" key="1">
    <source>
        <dbReference type="HAMAP-Rule" id="MF_02022"/>
    </source>
</evidence>
<dbReference type="RefSeq" id="WP_100701126.1">
    <property type="nucleotide sequence ID" value="NZ_MLFP01000011.1"/>
</dbReference>
<dbReference type="InterPro" id="IPR036680">
    <property type="entry name" value="SPOR-like_sf"/>
</dbReference>
<feature type="compositionally biased region" description="Polar residues" evidence="2">
    <location>
        <begin position="73"/>
        <end position="100"/>
    </location>
</feature>
<dbReference type="Gene3D" id="3.30.70.1070">
    <property type="entry name" value="Sporulation related repeat"/>
    <property type="match status" value="1"/>
</dbReference>
<dbReference type="HAMAP" id="MF_02022">
    <property type="entry name" value="DedD"/>
    <property type="match status" value="1"/>
</dbReference>
<dbReference type="SUPFAM" id="SSF110997">
    <property type="entry name" value="Sporulation related repeat"/>
    <property type="match status" value="1"/>
</dbReference>
<dbReference type="GO" id="GO:0042834">
    <property type="term" value="F:peptidoglycan binding"/>
    <property type="evidence" value="ECO:0007669"/>
    <property type="project" value="InterPro"/>
</dbReference>
<dbReference type="GO" id="GO:0030428">
    <property type="term" value="C:cell septum"/>
    <property type="evidence" value="ECO:0007669"/>
    <property type="project" value="InterPro"/>
</dbReference>
<evidence type="ECO:0000313" key="4">
    <source>
        <dbReference type="EMBL" id="PJZ06602.1"/>
    </source>
</evidence>
<comment type="domain">
    <text evidence="1">The SPOR domain binds septal peptidoglycans and is required to target DedD to the septal ring.</text>
</comment>
<organism evidence="4 5">
    <name type="scientific">Pantoea rodasii</name>
    <dbReference type="NCBI Taxonomy" id="1076549"/>
    <lineage>
        <taxon>Bacteria</taxon>
        <taxon>Pseudomonadati</taxon>
        <taxon>Pseudomonadota</taxon>
        <taxon>Gammaproteobacteria</taxon>
        <taxon>Enterobacterales</taxon>
        <taxon>Erwiniaceae</taxon>
        <taxon>Pantoea</taxon>
    </lineage>
</organism>
<dbReference type="Proteomes" id="UP000232062">
    <property type="component" value="Unassembled WGS sequence"/>
</dbReference>
<comment type="function">
    <text evidence="1">Non-essential cell division protein that could be required for efficient cell constriction.</text>
</comment>
<dbReference type="GO" id="GO:0032153">
    <property type="term" value="C:cell division site"/>
    <property type="evidence" value="ECO:0007669"/>
    <property type="project" value="TreeGrafter"/>
</dbReference>